<dbReference type="PANTHER" id="PTHR40278:SF1">
    <property type="entry name" value="DNA UTILIZATION PROTEIN HOFN"/>
    <property type="match status" value="1"/>
</dbReference>
<dbReference type="Pfam" id="PF05137">
    <property type="entry name" value="PilN"/>
    <property type="match status" value="1"/>
</dbReference>
<evidence type="ECO:0000313" key="4">
    <source>
        <dbReference type="Proteomes" id="UP000005289"/>
    </source>
</evidence>
<dbReference type="RefSeq" id="WP_006748277.1">
    <property type="nucleotide sequence ID" value="NZ_CP007029.1"/>
</dbReference>
<dbReference type="PANTHER" id="PTHR40278">
    <property type="entry name" value="DNA UTILIZATION PROTEIN HOFN"/>
    <property type="match status" value="1"/>
</dbReference>
<sequence>MKQIVRSSGGALWASWRRAWQLVRHDLVRWGLLSAGPAVRVEDHQRQVWRFDERGRFVPWVGGGRARHRALLLDPEMVLRSELRIPGGERELARAAQWEVRAISPFAPEDTLWTWRERLDDPDPDWRHLELYLVHAGQARRWLDQRVESGQRNAAMELWAAPGVPLPGFGEGSRLRRRRWHGWIVGLLAVTMLALATSAVVWPVWQARADLHRADTLVRQLSQQTAEAMANRERLTESAARLEAMGPWLQETPDPVRLLDQVTDVLPDSAYLEHYHQQGRRVQMRGVASDTAALMQGLRDVPQFTSVRIPTAIARDSRTGRERFQIEFEWLAGGVQ</sequence>
<dbReference type="InterPro" id="IPR052534">
    <property type="entry name" value="Extracell_DNA_Util/SecSys_Comp"/>
</dbReference>
<dbReference type="KEGG" id="tti:THITH_10175"/>
<keyword evidence="2" id="KW-0472">Membrane</keyword>
<proteinExistence type="predicted"/>
<gene>
    <name evidence="3" type="ORF">THITH_10175</name>
</gene>
<feature type="transmembrane region" description="Helical" evidence="2">
    <location>
        <begin position="183"/>
        <end position="205"/>
    </location>
</feature>
<keyword evidence="4" id="KW-1185">Reference proteome</keyword>
<evidence type="ECO:0000256" key="1">
    <source>
        <dbReference type="SAM" id="Coils"/>
    </source>
</evidence>
<feature type="coiled-coil region" evidence="1">
    <location>
        <begin position="218"/>
        <end position="245"/>
    </location>
</feature>
<accession>W0DT36</accession>
<name>W0DT36_9GAMM</name>
<keyword evidence="2" id="KW-0812">Transmembrane</keyword>
<dbReference type="Proteomes" id="UP000005289">
    <property type="component" value="Chromosome"/>
</dbReference>
<evidence type="ECO:0008006" key="5">
    <source>
        <dbReference type="Google" id="ProtNLM"/>
    </source>
</evidence>
<keyword evidence="2" id="KW-1133">Transmembrane helix</keyword>
<organism evidence="3 4">
    <name type="scientific">Thioalkalivibrio paradoxus ARh 1</name>
    <dbReference type="NCBI Taxonomy" id="713585"/>
    <lineage>
        <taxon>Bacteria</taxon>
        <taxon>Pseudomonadati</taxon>
        <taxon>Pseudomonadota</taxon>
        <taxon>Gammaproteobacteria</taxon>
        <taxon>Chromatiales</taxon>
        <taxon>Ectothiorhodospiraceae</taxon>
        <taxon>Thioalkalivibrio</taxon>
    </lineage>
</organism>
<evidence type="ECO:0000313" key="3">
    <source>
        <dbReference type="EMBL" id="AHF00139.1"/>
    </source>
</evidence>
<dbReference type="AlphaFoldDB" id="W0DT36"/>
<dbReference type="InterPro" id="IPR007813">
    <property type="entry name" value="PilN"/>
</dbReference>
<dbReference type="STRING" id="713585.THITH_10175"/>
<reference evidence="3 4" key="1">
    <citation type="submission" date="2013-12" db="EMBL/GenBank/DDBJ databases">
        <authorList>
            <consortium name="DOE Joint Genome Institute"/>
            <person name="Muyzer G."/>
            <person name="Huntemann M."/>
            <person name="Han J."/>
            <person name="Chen A."/>
            <person name="Kyrpides N."/>
            <person name="Mavromatis K."/>
            <person name="Markowitz V."/>
            <person name="Palaniappan K."/>
            <person name="Ivanova N."/>
            <person name="Schaumberg A."/>
            <person name="Pati A."/>
            <person name="Liolios K."/>
            <person name="Nordberg H.P."/>
            <person name="Cantor M.N."/>
            <person name="Hua S.X."/>
            <person name="Woyke T."/>
        </authorList>
    </citation>
    <scope>NUCLEOTIDE SEQUENCE [LARGE SCALE GENOMIC DNA]</scope>
    <source>
        <strain evidence="3 4">ARh 1</strain>
    </source>
</reference>
<dbReference type="EMBL" id="CP007029">
    <property type="protein sequence ID" value="AHF00139.1"/>
    <property type="molecule type" value="Genomic_DNA"/>
</dbReference>
<dbReference type="OrthoDB" id="5621075at2"/>
<evidence type="ECO:0000256" key="2">
    <source>
        <dbReference type="SAM" id="Phobius"/>
    </source>
</evidence>
<protein>
    <recommendedName>
        <fullName evidence="5">Fimbrial assembly protein</fullName>
    </recommendedName>
</protein>
<dbReference type="HOGENOM" id="CLU_059340_0_0_6"/>
<keyword evidence="1" id="KW-0175">Coiled coil</keyword>